<name>A0ACC2NYV8_9HYME</name>
<evidence type="ECO:0000313" key="2">
    <source>
        <dbReference type="Proteomes" id="UP001239111"/>
    </source>
</evidence>
<gene>
    <name evidence="1" type="ORF">QAD02_012094</name>
</gene>
<protein>
    <submittedName>
        <fullName evidence="1">Uncharacterized protein</fullName>
    </submittedName>
</protein>
<proteinExistence type="predicted"/>
<comment type="caution">
    <text evidence="1">The sequence shown here is derived from an EMBL/GenBank/DDBJ whole genome shotgun (WGS) entry which is preliminary data.</text>
</comment>
<reference evidence="1" key="1">
    <citation type="submission" date="2023-04" db="EMBL/GenBank/DDBJ databases">
        <title>A chromosome-level genome assembly of the parasitoid wasp Eretmocerus hayati.</title>
        <authorList>
            <person name="Zhong Y."/>
            <person name="Liu S."/>
            <person name="Liu Y."/>
        </authorList>
    </citation>
    <scope>NUCLEOTIDE SEQUENCE</scope>
    <source>
        <strain evidence="1">ZJU_SS_LIU_2023</strain>
    </source>
</reference>
<dbReference type="Proteomes" id="UP001239111">
    <property type="component" value="Chromosome 2"/>
</dbReference>
<keyword evidence="2" id="KW-1185">Reference proteome</keyword>
<evidence type="ECO:0000313" key="1">
    <source>
        <dbReference type="EMBL" id="KAJ8676307.1"/>
    </source>
</evidence>
<accession>A0ACC2NYV8</accession>
<sequence>MSILTSKYWKIPVFAQKFMGVWPYDDNLYDKVMRFVVCFSICALIVPLGARLLEEIGHDIRIVIENLVGEMYASGGFLKFTMQIQKRHMQKEIYEMISRDYGTANDKEELAIMREHSEIGRVKAIAYTMCCCSTAAIFISIPVFYPLLDYISPLENASRPREFPIYAEYFINLDNHYHPLLLLMAVTGTLSMIVFVTYDVAFAMCVQHVSSLFDVIGLRLRRASAYASDPSIDQVDAEKKVYFSLLKAIELHQTVIKNVDYLERTYFLSWLAVSLLNVTGIGGGLLVVMMNLHSTRDLIRYGIFFTTIFIHMYFIFLPGQNIIDGGLKVFDACYETDWYRFSSRSQVLIKIMMVRSIRPLYLTGGKLFPMSMETYAKVSQGIMKALPLHLQGFIIVPRMTTTQMLSANA</sequence>
<dbReference type="EMBL" id="CM056742">
    <property type="protein sequence ID" value="KAJ8676307.1"/>
    <property type="molecule type" value="Genomic_DNA"/>
</dbReference>
<organism evidence="1 2">
    <name type="scientific">Eretmocerus hayati</name>
    <dbReference type="NCBI Taxonomy" id="131215"/>
    <lineage>
        <taxon>Eukaryota</taxon>
        <taxon>Metazoa</taxon>
        <taxon>Ecdysozoa</taxon>
        <taxon>Arthropoda</taxon>
        <taxon>Hexapoda</taxon>
        <taxon>Insecta</taxon>
        <taxon>Pterygota</taxon>
        <taxon>Neoptera</taxon>
        <taxon>Endopterygota</taxon>
        <taxon>Hymenoptera</taxon>
        <taxon>Apocrita</taxon>
        <taxon>Proctotrupomorpha</taxon>
        <taxon>Chalcidoidea</taxon>
        <taxon>Aphelinidae</taxon>
        <taxon>Aphelininae</taxon>
        <taxon>Eretmocerus</taxon>
    </lineage>
</organism>